<name>A0A6H1UGV1_9GAMM</name>
<evidence type="ECO:0000313" key="1">
    <source>
        <dbReference type="EMBL" id="QIZ78335.1"/>
    </source>
</evidence>
<proteinExistence type="predicted"/>
<accession>A0A6H1UGV1</accession>
<dbReference type="RefSeq" id="WP_168662199.1">
    <property type="nucleotide sequence ID" value="NZ_CP051180.1"/>
</dbReference>
<evidence type="ECO:0000313" key="2">
    <source>
        <dbReference type="Proteomes" id="UP000501602"/>
    </source>
</evidence>
<dbReference type="AlphaFoldDB" id="A0A6H1UGV1"/>
<protein>
    <submittedName>
        <fullName evidence="1">Uncharacterized protein</fullName>
    </submittedName>
</protein>
<organism evidence="1 2">
    <name type="scientific">Ferrimonas lipolytica</name>
    <dbReference type="NCBI Taxonomy" id="2724191"/>
    <lineage>
        <taxon>Bacteria</taxon>
        <taxon>Pseudomonadati</taxon>
        <taxon>Pseudomonadota</taxon>
        <taxon>Gammaproteobacteria</taxon>
        <taxon>Alteromonadales</taxon>
        <taxon>Ferrimonadaceae</taxon>
        <taxon>Ferrimonas</taxon>
    </lineage>
</organism>
<gene>
    <name evidence="1" type="ORF">HER31_16375</name>
</gene>
<reference evidence="1 2" key="1">
    <citation type="submission" date="2020-04" db="EMBL/GenBank/DDBJ databases">
        <title>Ferrimonas sp. S7 isolated from sea water.</title>
        <authorList>
            <person name="Bae S.S."/>
            <person name="Baek K."/>
        </authorList>
    </citation>
    <scope>NUCLEOTIDE SEQUENCE [LARGE SCALE GENOMIC DNA]</scope>
    <source>
        <strain evidence="1 2">S7</strain>
    </source>
</reference>
<dbReference type="KEGG" id="fes:HER31_16375"/>
<sequence length="85" mass="8849">MRPFGVTPRCLISEPSVIDTAKASGRTRAIEAAHQAAERGLLEGALTHNGLQSTLYVVGMGDDGCLSLTSHAVNAVNCRCHSSLG</sequence>
<dbReference type="EMBL" id="CP051180">
    <property type="protein sequence ID" value="QIZ78335.1"/>
    <property type="molecule type" value="Genomic_DNA"/>
</dbReference>
<keyword evidence="2" id="KW-1185">Reference proteome</keyword>
<dbReference type="Proteomes" id="UP000501602">
    <property type="component" value="Chromosome"/>
</dbReference>